<dbReference type="InterPro" id="IPR043461">
    <property type="entry name" value="LpxH-like"/>
</dbReference>
<dbReference type="PANTHER" id="PTHR34990">
    <property type="entry name" value="UDP-2,3-DIACYLGLUCOSAMINE HYDROLASE-RELATED"/>
    <property type="match status" value="1"/>
</dbReference>
<dbReference type="SUPFAM" id="SSF56300">
    <property type="entry name" value="Metallo-dependent phosphatases"/>
    <property type="match status" value="1"/>
</dbReference>
<evidence type="ECO:0000313" key="8">
    <source>
        <dbReference type="EMBL" id="AKT36775.1"/>
    </source>
</evidence>
<evidence type="ECO:0000256" key="5">
    <source>
        <dbReference type="ARBA" id="ARBA00023211"/>
    </source>
</evidence>
<keyword evidence="3" id="KW-0479">Metal-binding</keyword>
<keyword evidence="2" id="KW-0997">Cell inner membrane</keyword>
<dbReference type="InterPro" id="IPR004843">
    <property type="entry name" value="Calcineurin-like_PHP"/>
</dbReference>
<evidence type="ECO:0000256" key="6">
    <source>
        <dbReference type="SAM" id="MobiDB-lite"/>
    </source>
</evidence>
<evidence type="ECO:0000259" key="7">
    <source>
        <dbReference type="Pfam" id="PF00149"/>
    </source>
</evidence>
<gene>
    <name evidence="8" type="ORF">CMC5_008960</name>
</gene>
<dbReference type="GO" id="GO:0016020">
    <property type="term" value="C:membrane"/>
    <property type="evidence" value="ECO:0007669"/>
    <property type="project" value="GOC"/>
</dbReference>
<dbReference type="KEGG" id="ccro:CMC5_008960"/>
<keyword evidence="1" id="KW-1003">Cell membrane</keyword>
<dbReference type="AlphaFoldDB" id="A0A0K1E7D5"/>
<sequence length="513" mass="55861">MMDALDQIHVVSDLHLGGIPGHQIFNQGHALAAVIDHLGREARHRRVGLVLNGDIVDFLAAEGATYLDPLGAVDKLEVIFDDDAFKPVWDALARFVLGPGAVLVLVLGNHDVELALPEVTERLVQRIAGSDEAARSRVRLGMDGSGYACEIGGRRVHCVHGNQVDPWNPVDFAALGKVVRAIEAGEMPPRWEPNAGTRLVVDVMNDIKLDYAFVDLLKPENVPVPAVLLGLPAKYRTSLFSFARIAVRRLYDQGRLSAGFLGGGIDEGMAMDPIDGQRALDILTRPEIWAAGTRSGSSTTAETPVRPVDWLRQACEDDAAGLRPTDVVLTGGDERLGISRILLDRARGRDARESLRDALARYLKDDQSFSFGAEDETFVALDKSVGEADFLVAGHTHLARMIPRRAASGFYFNSGTWIRLIQLTGSMLTQEGFTPIYDALRAGSLEALDVIPQLVMQRRTVVSIWAEGEEVVGELRAALPAPSPGHDPNEAPWRPEPGTRVRLPRTESTQVTP</sequence>
<evidence type="ECO:0000256" key="3">
    <source>
        <dbReference type="ARBA" id="ARBA00022723"/>
    </source>
</evidence>
<dbReference type="PANTHER" id="PTHR34990:SF2">
    <property type="entry name" value="BLL8164 PROTEIN"/>
    <property type="match status" value="1"/>
</dbReference>
<dbReference type="EMBL" id="CP012159">
    <property type="protein sequence ID" value="AKT36775.1"/>
    <property type="molecule type" value="Genomic_DNA"/>
</dbReference>
<protein>
    <recommendedName>
        <fullName evidence="7">Calcineurin-like phosphoesterase domain-containing protein</fullName>
    </recommendedName>
</protein>
<dbReference type="InterPro" id="IPR029052">
    <property type="entry name" value="Metallo-depent_PP-like"/>
</dbReference>
<dbReference type="OrthoDB" id="8241491at2"/>
<evidence type="ECO:0000313" key="9">
    <source>
        <dbReference type="Proteomes" id="UP000067626"/>
    </source>
</evidence>
<evidence type="ECO:0000256" key="4">
    <source>
        <dbReference type="ARBA" id="ARBA00023136"/>
    </source>
</evidence>
<evidence type="ECO:0000256" key="1">
    <source>
        <dbReference type="ARBA" id="ARBA00022475"/>
    </source>
</evidence>
<organism evidence="8 9">
    <name type="scientific">Chondromyces crocatus</name>
    <dbReference type="NCBI Taxonomy" id="52"/>
    <lineage>
        <taxon>Bacteria</taxon>
        <taxon>Pseudomonadati</taxon>
        <taxon>Myxococcota</taxon>
        <taxon>Polyangia</taxon>
        <taxon>Polyangiales</taxon>
        <taxon>Polyangiaceae</taxon>
        <taxon>Chondromyces</taxon>
    </lineage>
</organism>
<name>A0A0K1E7D5_CHOCO</name>
<evidence type="ECO:0000256" key="2">
    <source>
        <dbReference type="ARBA" id="ARBA00022519"/>
    </source>
</evidence>
<feature type="domain" description="Calcineurin-like phosphoesterase" evidence="7">
    <location>
        <begin position="8"/>
        <end position="172"/>
    </location>
</feature>
<accession>A0A0K1E7D5</accession>
<dbReference type="STRING" id="52.CMC5_008960"/>
<dbReference type="PATRIC" id="fig|52.7.peg.964"/>
<proteinExistence type="predicted"/>
<keyword evidence="5" id="KW-0464">Manganese</keyword>
<dbReference type="GO" id="GO:0008758">
    <property type="term" value="F:UDP-2,3-diacylglucosamine hydrolase activity"/>
    <property type="evidence" value="ECO:0007669"/>
    <property type="project" value="TreeGrafter"/>
</dbReference>
<dbReference type="Proteomes" id="UP000067626">
    <property type="component" value="Chromosome"/>
</dbReference>
<feature type="region of interest" description="Disordered" evidence="6">
    <location>
        <begin position="478"/>
        <end position="513"/>
    </location>
</feature>
<dbReference type="GO" id="GO:0046872">
    <property type="term" value="F:metal ion binding"/>
    <property type="evidence" value="ECO:0007669"/>
    <property type="project" value="UniProtKB-KW"/>
</dbReference>
<dbReference type="GO" id="GO:0009245">
    <property type="term" value="P:lipid A biosynthetic process"/>
    <property type="evidence" value="ECO:0007669"/>
    <property type="project" value="TreeGrafter"/>
</dbReference>
<keyword evidence="9" id="KW-1185">Reference proteome</keyword>
<reference evidence="8 9" key="1">
    <citation type="submission" date="2015-07" db="EMBL/GenBank/DDBJ databases">
        <title>Genome analysis of myxobacterium Chondromyces crocatus Cm c5 reveals a high potential for natural compound synthesis and the genetic basis for the loss of fruiting body formation.</title>
        <authorList>
            <person name="Zaburannyi N."/>
            <person name="Bunk B."/>
            <person name="Maier J."/>
            <person name="Overmann J."/>
            <person name="Mueller R."/>
        </authorList>
    </citation>
    <scope>NUCLEOTIDE SEQUENCE [LARGE SCALE GENOMIC DNA]</scope>
    <source>
        <strain evidence="8 9">Cm c5</strain>
    </source>
</reference>
<keyword evidence="4" id="KW-0472">Membrane</keyword>
<dbReference type="Pfam" id="PF00149">
    <property type="entry name" value="Metallophos"/>
    <property type="match status" value="1"/>
</dbReference>